<feature type="domain" description="CP-type G" evidence="7">
    <location>
        <begin position="1"/>
        <end position="219"/>
    </location>
</feature>
<reference evidence="8" key="1">
    <citation type="submission" date="2021-01" db="EMBL/GenBank/DDBJ databases">
        <authorList>
            <person name="Li R."/>
            <person name="Bekaert M."/>
        </authorList>
    </citation>
    <scope>NUCLEOTIDE SEQUENCE</scope>
    <source>
        <strain evidence="8">Farmed</strain>
    </source>
</reference>
<dbReference type="PANTHER" id="PTHR45709">
    <property type="entry name" value="LARGE SUBUNIT GTPASE 1 HOMOLOG-RELATED"/>
    <property type="match status" value="1"/>
</dbReference>
<accession>A0A812BY27</accession>
<dbReference type="InterPro" id="IPR030378">
    <property type="entry name" value="G_CP_dom"/>
</dbReference>
<keyword evidence="3" id="KW-0342">GTP-binding</keyword>
<dbReference type="InterPro" id="IPR006073">
    <property type="entry name" value="GTP-bd"/>
</dbReference>
<evidence type="ECO:0000313" key="8">
    <source>
        <dbReference type="EMBL" id="CAE1254434.1"/>
    </source>
</evidence>
<gene>
    <name evidence="8" type="ORF">SPHA_28945</name>
</gene>
<comment type="caution">
    <text evidence="8">The sequence shown here is derived from an EMBL/GenBank/DDBJ whole genome shotgun (WGS) entry which is preliminary data.</text>
</comment>
<dbReference type="GO" id="GO:0005525">
    <property type="term" value="F:GTP binding"/>
    <property type="evidence" value="ECO:0007669"/>
    <property type="project" value="UniProtKB-KW"/>
</dbReference>
<dbReference type="Gene3D" id="3.40.50.300">
    <property type="entry name" value="P-loop containing nucleotide triphosphate hydrolases"/>
    <property type="match status" value="1"/>
</dbReference>
<feature type="compositionally biased region" description="Acidic residues" evidence="6">
    <location>
        <begin position="357"/>
        <end position="371"/>
    </location>
</feature>
<keyword evidence="1" id="KW-0597">Phosphoprotein</keyword>
<keyword evidence="9" id="KW-1185">Reference proteome</keyword>
<name>A0A812BY27_ACAPH</name>
<evidence type="ECO:0000256" key="2">
    <source>
        <dbReference type="ARBA" id="ARBA00022741"/>
    </source>
</evidence>
<evidence type="ECO:0000256" key="4">
    <source>
        <dbReference type="ARBA" id="ARBA00037770"/>
    </source>
</evidence>
<comment type="function">
    <text evidence="4">Possible regulatory or functional link with the histocompatibility cluster.</text>
</comment>
<evidence type="ECO:0000256" key="6">
    <source>
        <dbReference type="SAM" id="MobiDB-lite"/>
    </source>
</evidence>
<dbReference type="PROSITE" id="PS51721">
    <property type="entry name" value="G_CP"/>
    <property type="match status" value="1"/>
</dbReference>
<evidence type="ECO:0000313" key="9">
    <source>
        <dbReference type="Proteomes" id="UP000597762"/>
    </source>
</evidence>
<keyword evidence="2" id="KW-0547">Nucleotide-binding</keyword>
<dbReference type="InterPro" id="IPR043358">
    <property type="entry name" value="GNL1-like"/>
</dbReference>
<dbReference type="SUPFAM" id="SSF52540">
    <property type="entry name" value="P-loop containing nucleoside triphosphate hydrolases"/>
    <property type="match status" value="1"/>
</dbReference>
<organism evidence="8 9">
    <name type="scientific">Acanthosepion pharaonis</name>
    <name type="common">Pharaoh cuttlefish</name>
    <name type="synonym">Sepia pharaonis</name>
    <dbReference type="NCBI Taxonomy" id="158019"/>
    <lineage>
        <taxon>Eukaryota</taxon>
        <taxon>Metazoa</taxon>
        <taxon>Spiralia</taxon>
        <taxon>Lophotrochozoa</taxon>
        <taxon>Mollusca</taxon>
        <taxon>Cephalopoda</taxon>
        <taxon>Coleoidea</taxon>
        <taxon>Decapodiformes</taxon>
        <taxon>Sepiida</taxon>
        <taxon>Sepiina</taxon>
        <taxon>Sepiidae</taxon>
        <taxon>Acanthosepion</taxon>
    </lineage>
</organism>
<protein>
    <recommendedName>
        <fullName evidence="5">Guanine nucleotide-binding protein-like 1</fullName>
    </recommendedName>
</protein>
<dbReference type="AlphaFoldDB" id="A0A812BY27"/>
<dbReference type="InterPro" id="IPR027417">
    <property type="entry name" value="P-loop_NTPase"/>
</dbReference>
<dbReference type="GO" id="GO:0003924">
    <property type="term" value="F:GTPase activity"/>
    <property type="evidence" value="ECO:0007669"/>
    <property type="project" value="InterPro"/>
</dbReference>
<proteinExistence type="predicted"/>
<dbReference type="Proteomes" id="UP000597762">
    <property type="component" value="Unassembled WGS sequence"/>
</dbReference>
<evidence type="ECO:0000256" key="3">
    <source>
        <dbReference type="ARBA" id="ARBA00023134"/>
    </source>
</evidence>
<evidence type="ECO:0000256" key="1">
    <source>
        <dbReference type="ARBA" id="ARBA00022553"/>
    </source>
</evidence>
<dbReference type="OrthoDB" id="391988at2759"/>
<dbReference type="PANTHER" id="PTHR45709:SF3">
    <property type="entry name" value="GUANINE NUCLEOTIDE-BINDING PROTEIN-LIKE 1"/>
    <property type="match status" value="1"/>
</dbReference>
<sequence>MSDIILLITDIRHPAVHFSPALYDHVTKDLGKPLILILNKIDLAPPALVVAWKHYLQEKFPMLQIVCFTSYPKDKSDIDMQRDDPGKVMHKKRKRGKSVAVGPLELWQACQTIVKDEVDLSGWKKKIEANVSAVESDLVSIVHNEIADTSYQQHVRYKDGIVTIGCVGYPNVGKSSLLNGLVGKKVVSVSRTPGHTKHFQTIFLTPTVKLCDCPGLVFPSKVLKQLQILCGIYPIAQVREPYSPLMYLAQRINLVKLLKLQHPAVDHNRPYQGGWSAFDICDAWAQKRGFMTARTARPDLYRAANHLLRIAVDGRLCLCFRPPAYSKTKDYWEKHVETEALWLIQHQHCRRNQAISDESESLSSSDEEIGGEDGISKCQKPTSKTSDSTTTTKEDDDQDSESENNLVSKNPFDLLDSD</sequence>
<evidence type="ECO:0000259" key="7">
    <source>
        <dbReference type="PROSITE" id="PS51721"/>
    </source>
</evidence>
<feature type="region of interest" description="Disordered" evidence="6">
    <location>
        <begin position="354"/>
        <end position="418"/>
    </location>
</feature>
<dbReference type="Pfam" id="PF01926">
    <property type="entry name" value="MMR_HSR1"/>
    <property type="match status" value="1"/>
</dbReference>
<feature type="compositionally biased region" description="Low complexity" evidence="6">
    <location>
        <begin position="382"/>
        <end position="391"/>
    </location>
</feature>
<dbReference type="EMBL" id="CAHIKZ030001146">
    <property type="protein sequence ID" value="CAE1254434.1"/>
    <property type="molecule type" value="Genomic_DNA"/>
</dbReference>
<evidence type="ECO:0000256" key="5">
    <source>
        <dbReference type="ARBA" id="ARBA00039902"/>
    </source>
</evidence>